<dbReference type="EMBL" id="DF838317">
    <property type="protein sequence ID" value="GAT42836.1"/>
    <property type="molecule type" value="Genomic_DNA"/>
</dbReference>
<dbReference type="Proteomes" id="UP000815677">
    <property type="component" value="Unassembled WGS sequence"/>
</dbReference>
<accession>A0ABQ0KZ87</accession>
<feature type="region of interest" description="Disordered" evidence="1">
    <location>
        <begin position="168"/>
        <end position="210"/>
    </location>
</feature>
<evidence type="ECO:0000256" key="1">
    <source>
        <dbReference type="SAM" id="MobiDB-lite"/>
    </source>
</evidence>
<feature type="compositionally biased region" description="Low complexity" evidence="1">
    <location>
        <begin position="168"/>
        <end position="177"/>
    </location>
</feature>
<evidence type="ECO:0000313" key="2">
    <source>
        <dbReference type="EMBL" id="GAT42836.1"/>
    </source>
</evidence>
<organism evidence="2 3">
    <name type="scientific">Mycena chlorophos</name>
    <name type="common">Agaric fungus</name>
    <name type="synonym">Agaricus chlorophos</name>
    <dbReference type="NCBI Taxonomy" id="658473"/>
    <lineage>
        <taxon>Eukaryota</taxon>
        <taxon>Fungi</taxon>
        <taxon>Dikarya</taxon>
        <taxon>Basidiomycota</taxon>
        <taxon>Agaricomycotina</taxon>
        <taxon>Agaricomycetes</taxon>
        <taxon>Agaricomycetidae</taxon>
        <taxon>Agaricales</taxon>
        <taxon>Marasmiineae</taxon>
        <taxon>Mycenaceae</taxon>
        <taxon>Mycena</taxon>
    </lineage>
</organism>
<reference evidence="2" key="1">
    <citation type="submission" date="2014-09" db="EMBL/GenBank/DDBJ databases">
        <title>Genome sequence of the luminous mushroom Mycena chlorophos for searching fungal bioluminescence genes.</title>
        <authorList>
            <person name="Tanaka Y."/>
            <person name="Kasuga D."/>
            <person name="Oba Y."/>
            <person name="Hase S."/>
            <person name="Sato K."/>
            <person name="Oba Y."/>
            <person name="Sakakibara Y."/>
        </authorList>
    </citation>
    <scope>NUCLEOTIDE SEQUENCE</scope>
</reference>
<gene>
    <name evidence="2" type="ORF">MCHLO_00534</name>
</gene>
<proteinExistence type="predicted"/>
<evidence type="ECO:0000313" key="3">
    <source>
        <dbReference type="Proteomes" id="UP000815677"/>
    </source>
</evidence>
<keyword evidence="3" id="KW-1185">Reference proteome</keyword>
<name>A0ABQ0KZ87_MYCCL</name>
<protein>
    <submittedName>
        <fullName evidence="2">Uncharacterized protein</fullName>
    </submittedName>
</protein>
<feature type="region of interest" description="Disordered" evidence="1">
    <location>
        <begin position="87"/>
        <end position="107"/>
    </location>
</feature>
<sequence length="332" mass="36723">MSGRSSLSSAPKPRIPAVQTSCIFKRAETSKDFVLGRVFFLRPSSTHHPRCFNGPETKRVSARSYPTDQDAFAHSFLPTTRSVVSETAQTPHLAGSPVSNALRGRMPSSRRVGPALNVLSRFVATTIHSATMSASAILDFDTQATNHVVHWANGVYNKRVTRTVLVPRPSSTRTGRTGRLDSTVSKATCPPSVPIPWQQARRPTSSPRPEFWRIQNCPESTRARRKAQARFAVGTVCSMGQATAESYGLGLRGTRRRRYRLRVAGEYGALGFERNSRAKMRARVMKRTHFIMNRTGTREVWGDGDEDRVGFSVPESERGTISSIDSMLLDAS</sequence>